<dbReference type="SUPFAM" id="SSF52980">
    <property type="entry name" value="Restriction endonuclease-like"/>
    <property type="match status" value="1"/>
</dbReference>
<dbReference type="Gene3D" id="3.10.640.10">
    <property type="entry name" value="Restriction endonuclease-like alpha-beta roll domain"/>
    <property type="match status" value="1"/>
</dbReference>
<dbReference type="PANTHER" id="PTHR38784:SF1">
    <property type="entry name" value="SUCROSE PHOSPHORYLASE"/>
    <property type="match status" value="1"/>
</dbReference>
<evidence type="ECO:0000313" key="2">
    <source>
        <dbReference type="Proteomes" id="UP000014969"/>
    </source>
</evidence>
<proteinExistence type="predicted"/>
<dbReference type="Pfam" id="PF07152">
    <property type="entry name" value="YaeQ"/>
    <property type="match status" value="1"/>
</dbReference>
<dbReference type="PIRSF" id="PIRSF011484">
    <property type="entry name" value="YaeQ"/>
    <property type="match status" value="1"/>
</dbReference>
<accession>A0A829HVH6</accession>
<organism evidence="1 2">
    <name type="scientific">Mycobacteroides abscessus subsp. bolletii CRM-0020</name>
    <dbReference type="NCBI Taxonomy" id="1306401"/>
    <lineage>
        <taxon>Bacteria</taxon>
        <taxon>Bacillati</taxon>
        <taxon>Actinomycetota</taxon>
        <taxon>Actinomycetes</taxon>
        <taxon>Mycobacteriales</taxon>
        <taxon>Mycobacteriaceae</taxon>
        <taxon>Mycobacteroides</taxon>
        <taxon>Mycobacteroides abscessus</taxon>
    </lineage>
</organism>
<dbReference type="InterPro" id="IPR009822">
    <property type="entry name" value="YaeQ"/>
</dbReference>
<dbReference type="InterPro" id="IPR038590">
    <property type="entry name" value="YaeQ_sf"/>
</dbReference>
<dbReference type="SMART" id="SM01322">
    <property type="entry name" value="YaeQ"/>
    <property type="match status" value="1"/>
</dbReference>
<sequence>MRAWWRLELASGSSARLLNAARLFGAHHLGGHYDVALSATVFKVELGISDVDHGYYADHALTVARHPSETDERMVVRLLAFGLRAHRLSDVDGELAFGPGLSTPGVPDLRLADYTGRILEWINVGQPDERALGKAASQAEQVLLFPFAAGVATWWRTAGPKVAGLSNLSVVQIPHAAVQQLAQTVDRRVSAQVMVIEGQVTMTIGGVDVTFTPAPLE</sequence>
<reference evidence="1 2" key="1">
    <citation type="journal article" date="2013" name="Genome Announc.">
        <title>Genome Sequence of an Epidemic Isolate of Mycobacterium abscessus subsp. bolletii from Rio de Janeiro, Brazil.</title>
        <authorList>
            <person name="Davidson R.M."/>
            <person name="Reynolds P.R."/>
            <person name="Farias-Hesson E."/>
            <person name="Duarte R.S."/>
            <person name="Jackson M."/>
            <person name="Strong M."/>
        </authorList>
    </citation>
    <scope>NUCLEOTIDE SEQUENCE [LARGE SCALE GENOMIC DNA]</scope>
    <source>
        <strain evidence="1 2">CRM-0020</strain>
    </source>
</reference>
<gene>
    <name evidence="1" type="ORF">J108_11650</name>
</gene>
<dbReference type="Proteomes" id="UP000014969">
    <property type="component" value="Unassembled WGS sequence"/>
</dbReference>
<protein>
    <recommendedName>
        <fullName evidence="3">YaeQ family protein</fullName>
    </recommendedName>
</protein>
<dbReference type="EMBL" id="ATFQ01000021">
    <property type="protein sequence ID" value="EPQ23315.1"/>
    <property type="molecule type" value="Genomic_DNA"/>
</dbReference>
<comment type="caution">
    <text evidence="1">The sequence shown here is derived from an EMBL/GenBank/DDBJ whole genome shotgun (WGS) entry which is preliminary data.</text>
</comment>
<name>A0A829HVH6_9MYCO</name>
<evidence type="ECO:0000313" key="1">
    <source>
        <dbReference type="EMBL" id="EPQ23315.1"/>
    </source>
</evidence>
<dbReference type="AlphaFoldDB" id="A0A829HVH6"/>
<dbReference type="InterPro" id="IPR011335">
    <property type="entry name" value="Restrct_endonuc-II-like"/>
</dbReference>
<evidence type="ECO:0008006" key="3">
    <source>
        <dbReference type="Google" id="ProtNLM"/>
    </source>
</evidence>
<dbReference type="PANTHER" id="PTHR38784">
    <property type="entry name" value="SUCROSE PHOSPHORYLASE"/>
    <property type="match status" value="1"/>
</dbReference>